<evidence type="ECO:0000313" key="1">
    <source>
        <dbReference type="EMBL" id="CUQ76857.1"/>
    </source>
</evidence>
<accession>A0A174YTJ4</accession>
<dbReference type="RefSeq" id="WP_055215400.1">
    <property type="nucleotide sequence ID" value="NZ_CZBU01000003.1"/>
</dbReference>
<evidence type="ECO:0000313" key="2">
    <source>
        <dbReference type="Proteomes" id="UP000095621"/>
    </source>
</evidence>
<organism evidence="1 2">
    <name type="scientific">Lachnospira eligens</name>
    <dbReference type="NCBI Taxonomy" id="39485"/>
    <lineage>
        <taxon>Bacteria</taxon>
        <taxon>Bacillati</taxon>
        <taxon>Bacillota</taxon>
        <taxon>Clostridia</taxon>
        <taxon>Lachnospirales</taxon>
        <taxon>Lachnospiraceae</taxon>
        <taxon>Lachnospira</taxon>
    </lineage>
</organism>
<dbReference type="AlphaFoldDB" id="A0A174YTJ4"/>
<dbReference type="OrthoDB" id="9798384at2"/>
<sequence length="236" mass="27742">MSIYEHQSTVCPNMALRSLIYFVAVIKERISGRHNGSSDNDENSTVVRDGRNLYGKSLVKIPTPKFVVFYNGAQKQPEKMTQYLSDSFEQKTDDPELELKCKVYNINYGKNRAIMEKCRWLDEYMMFVDKVREYHRSKDEDDLEADINKAIDYCIENDVLKEFLLERRGEVTKVMALDYTFDKQLEMERADAWKEGRVAMSKLMNKLLDDGNIEEARRVTEDAEYCERLMKEYGII</sequence>
<dbReference type="Proteomes" id="UP000095621">
    <property type="component" value="Unassembled WGS sequence"/>
</dbReference>
<reference evidence="1 2" key="1">
    <citation type="submission" date="2015-09" db="EMBL/GenBank/DDBJ databases">
        <authorList>
            <consortium name="Pathogen Informatics"/>
        </authorList>
    </citation>
    <scope>NUCLEOTIDE SEQUENCE [LARGE SCALE GENOMIC DNA]</scope>
    <source>
        <strain evidence="1 2">2789STDY5834875</strain>
    </source>
</reference>
<evidence type="ECO:0008006" key="3">
    <source>
        <dbReference type="Google" id="ProtNLM"/>
    </source>
</evidence>
<gene>
    <name evidence="1" type="ORF">ERS852490_01285</name>
</gene>
<protein>
    <recommendedName>
        <fullName evidence="3">Transposase, YhgA-like</fullName>
    </recommendedName>
</protein>
<dbReference type="EMBL" id="CZBU01000003">
    <property type="protein sequence ID" value="CUQ76857.1"/>
    <property type="molecule type" value="Genomic_DNA"/>
</dbReference>
<proteinExistence type="predicted"/>
<name>A0A174YTJ4_9FIRM</name>